<dbReference type="EMBL" id="KZ107851">
    <property type="protein sequence ID" value="OSS46317.1"/>
    <property type="molecule type" value="Genomic_DNA"/>
</dbReference>
<name>A0A1Y2LSW7_EPING</name>
<evidence type="ECO:0000313" key="3">
    <source>
        <dbReference type="Proteomes" id="UP000193240"/>
    </source>
</evidence>
<protein>
    <submittedName>
        <fullName evidence="2">Uncharacterized protein</fullName>
    </submittedName>
</protein>
<proteinExistence type="predicted"/>
<accession>A0A1Y2LSW7</accession>
<sequence length="220" mass="23735">MRIRTYSRHVTLSYLLGLSSSSQQPGSASIRVSGSGTAKKEDLVALRHHLALLWRSATPSSQPATASLPRFIGPCCGAPTRCTALTHPLSRWLQRASRPPDVDQHRVLPPLAPRRENTSGARAASPPTSSPPTPPYHSGVTLPESRAHIPTRNTRSTCSLGTPRFFKYTKPPSPERLVHLPGDLDPGLVRVLITGVGAEVDHGGGWGGRHDGVRLQMYEA</sequence>
<dbReference type="InParanoid" id="A0A1Y2LSW7"/>
<gene>
    <name evidence="2" type="ORF">B5807_08616</name>
</gene>
<evidence type="ECO:0000313" key="2">
    <source>
        <dbReference type="EMBL" id="OSS46317.1"/>
    </source>
</evidence>
<organism evidence="2 3">
    <name type="scientific">Epicoccum nigrum</name>
    <name type="common">Soil fungus</name>
    <name type="synonym">Epicoccum purpurascens</name>
    <dbReference type="NCBI Taxonomy" id="105696"/>
    <lineage>
        <taxon>Eukaryota</taxon>
        <taxon>Fungi</taxon>
        <taxon>Dikarya</taxon>
        <taxon>Ascomycota</taxon>
        <taxon>Pezizomycotina</taxon>
        <taxon>Dothideomycetes</taxon>
        <taxon>Pleosporomycetidae</taxon>
        <taxon>Pleosporales</taxon>
        <taxon>Pleosporineae</taxon>
        <taxon>Didymellaceae</taxon>
        <taxon>Epicoccum</taxon>
    </lineage>
</organism>
<feature type="compositionally biased region" description="Polar residues" evidence="1">
    <location>
        <begin position="151"/>
        <end position="160"/>
    </location>
</feature>
<feature type="region of interest" description="Disordered" evidence="1">
    <location>
        <begin position="95"/>
        <end position="165"/>
    </location>
</feature>
<dbReference type="Proteomes" id="UP000193240">
    <property type="component" value="Unassembled WGS sequence"/>
</dbReference>
<dbReference type="AlphaFoldDB" id="A0A1Y2LSW7"/>
<keyword evidence="3" id="KW-1185">Reference proteome</keyword>
<evidence type="ECO:0000256" key="1">
    <source>
        <dbReference type="SAM" id="MobiDB-lite"/>
    </source>
</evidence>
<reference evidence="2 3" key="1">
    <citation type="journal article" date="2017" name="Genome Announc.">
        <title>Genome sequence of the saprophytic ascomycete Epicoccum nigrum ICMP 19927 strain isolated from New Zealand.</title>
        <authorList>
            <person name="Fokin M."/>
            <person name="Fleetwood D."/>
            <person name="Weir B.S."/>
            <person name="Villas-Boas S.G."/>
        </authorList>
    </citation>
    <scope>NUCLEOTIDE SEQUENCE [LARGE SCALE GENOMIC DNA]</scope>
    <source>
        <strain evidence="2 3">ICMP 19927</strain>
    </source>
</reference>